<dbReference type="InterPro" id="IPR006062">
    <property type="entry name" value="His_biosynth"/>
</dbReference>
<dbReference type="GO" id="GO:0005737">
    <property type="term" value="C:cytoplasm"/>
    <property type="evidence" value="ECO:0007669"/>
    <property type="project" value="UniProtKB-SubCell"/>
</dbReference>
<dbReference type="GO" id="GO:0000105">
    <property type="term" value="P:L-histidine biosynthetic process"/>
    <property type="evidence" value="ECO:0007669"/>
    <property type="project" value="UniProtKB-UniPathway"/>
</dbReference>
<dbReference type="AlphaFoldDB" id="A0A0A8L4Z2"/>
<evidence type="ECO:0000256" key="7">
    <source>
        <dbReference type="ARBA" id="ARBA00023102"/>
    </source>
</evidence>
<evidence type="ECO:0000313" key="13">
    <source>
        <dbReference type="EMBL" id="CDO93972.1"/>
    </source>
</evidence>
<comment type="similarity">
    <text evidence="3 11">Belongs to the HisA/HisF family.</text>
</comment>
<evidence type="ECO:0000256" key="6">
    <source>
        <dbReference type="ARBA" id="ARBA00022605"/>
    </source>
</evidence>
<dbReference type="NCBIfam" id="TIGR02129">
    <property type="entry name" value="hisA_euk"/>
    <property type="match status" value="1"/>
</dbReference>
<comment type="pathway">
    <text evidence="2 12">Amino-acid biosynthesis; L-histidine biosynthesis; L-histidine from 5-phospho-alpha-D-ribose 1-diphosphate: step 4/9.</text>
</comment>
<sequence length="270" mass="30368">MTKFVGCIDLHDGQVKQIVGGTLTDSSNDKVTTNFVSKLPPSHYAKLYFENKVNGCHVIKLGPNNDDAALESLKQCPNFLQVGGGITPENCEYWLQYASKVIVTSYLFDKTTYQFQREKLSKLAEICGKDRLVVDLSCRRVVRDESDGSVQEPRWVVAMNKWQTLTDLELNEKTFLELCQYTDEFLIHAADVEGLCNGIDEELVAHLYQWTAELPDVKIVYAGGAKSVADLRTVEKLSHGRIDLTFGSSLDIFGGSLVKFQDCVQWNLER</sequence>
<evidence type="ECO:0000256" key="2">
    <source>
        <dbReference type="ARBA" id="ARBA00005133"/>
    </source>
</evidence>
<keyword evidence="14" id="KW-1185">Reference proteome</keyword>
<evidence type="ECO:0000256" key="4">
    <source>
        <dbReference type="ARBA" id="ARBA00012550"/>
    </source>
</evidence>
<name>A0A0A8L4Z2_9SACH</name>
<dbReference type="GO" id="GO:0003949">
    <property type="term" value="F:1-(5-phosphoribosyl)-5-[(5-phosphoribosylamino)methylideneamino]imidazole-4-carboxamide isomerase activity"/>
    <property type="evidence" value="ECO:0007669"/>
    <property type="project" value="UniProtKB-EC"/>
</dbReference>
<evidence type="ECO:0000313" key="14">
    <source>
        <dbReference type="Proteomes" id="UP000031516"/>
    </source>
</evidence>
<evidence type="ECO:0000256" key="8">
    <source>
        <dbReference type="ARBA" id="ARBA00023235"/>
    </source>
</evidence>
<keyword evidence="8 12" id="KW-0413">Isomerase</keyword>
<dbReference type="InterPro" id="IPR013785">
    <property type="entry name" value="Aldolase_TIM"/>
</dbReference>
<protein>
    <recommendedName>
        <fullName evidence="5 12">1-(5-phosphoribosyl)-5-[(5-phosphoribosylamino)methylideneamino] imidazole-4-carboxamide isomerase</fullName>
        <ecNumber evidence="4 12">5.3.1.16</ecNumber>
    </recommendedName>
    <alternativeName>
        <fullName evidence="10 12">5-proFAR isomerase</fullName>
    </alternativeName>
    <alternativeName>
        <fullName evidence="9 12">Phosphoribosylformimino-5-aminoimidazole carboxamide ribotide isomerase</fullName>
    </alternativeName>
</protein>
<proteinExistence type="inferred from homology"/>
<dbReference type="PANTHER" id="PTHR43090">
    <property type="entry name" value="1-(5-PHOSPHORIBOSYL)-5-[(5-PHOSPHORIBOSYLAMINO)METHYLIDENEAMINO] IMIDAZOLE-4-CARBOXAMIDE ISOMERASE"/>
    <property type="match status" value="1"/>
</dbReference>
<dbReference type="FunFam" id="3.20.20.70:FF:000110">
    <property type="entry name" value="1-(5-phosphoribosyl)-5-[(5-phosphoribosylamino)methylideneamino] imidazole-4-carboxamide isomerase, chloroplastic"/>
    <property type="match status" value="1"/>
</dbReference>
<dbReference type="Pfam" id="PF00977">
    <property type="entry name" value="His_biosynth"/>
    <property type="match status" value="1"/>
</dbReference>
<organism evidence="13 14">
    <name type="scientific">Kluyveromyces dobzhanskii CBS 2104</name>
    <dbReference type="NCBI Taxonomy" id="1427455"/>
    <lineage>
        <taxon>Eukaryota</taxon>
        <taxon>Fungi</taxon>
        <taxon>Dikarya</taxon>
        <taxon>Ascomycota</taxon>
        <taxon>Saccharomycotina</taxon>
        <taxon>Saccharomycetes</taxon>
        <taxon>Saccharomycetales</taxon>
        <taxon>Saccharomycetaceae</taxon>
        <taxon>Kluyveromyces</taxon>
    </lineage>
</organism>
<dbReference type="OrthoDB" id="446074at2759"/>
<evidence type="ECO:0000256" key="10">
    <source>
        <dbReference type="ARBA" id="ARBA00031376"/>
    </source>
</evidence>
<evidence type="ECO:0000256" key="1">
    <source>
        <dbReference type="ARBA" id="ARBA00000901"/>
    </source>
</evidence>
<evidence type="ECO:0000256" key="12">
    <source>
        <dbReference type="RuleBase" id="RU364022"/>
    </source>
</evidence>
<dbReference type="Proteomes" id="UP000031516">
    <property type="component" value="Unassembled WGS sequence"/>
</dbReference>
<dbReference type="CDD" id="cd04723">
    <property type="entry name" value="HisA_HisF"/>
    <property type="match status" value="1"/>
</dbReference>
<dbReference type="PANTHER" id="PTHR43090:SF2">
    <property type="entry name" value="1-(5-PHOSPHORIBOSYL)-5-[(5-PHOSPHORIBOSYLAMINO)METHYLIDENEAMINO] IMIDAZOLE-4-CARBOXAMIDE ISOMERASE"/>
    <property type="match status" value="1"/>
</dbReference>
<evidence type="ECO:0000256" key="11">
    <source>
        <dbReference type="RuleBase" id="RU003657"/>
    </source>
</evidence>
<dbReference type="UniPathway" id="UPA00031">
    <property type="reaction ID" value="UER00009"/>
</dbReference>
<dbReference type="Gene3D" id="3.20.20.70">
    <property type="entry name" value="Aldolase class I"/>
    <property type="match status" value="1"/>
</dbReference>
<comment type="caution">
    <text evidence="13">The sequence shown here is derived from an EMBL/GenBank/DDBJ whole genome shotgun (WGS) entry which is preliminary data.</text>
</comment>
<comment type="catalytic activity">
    <reaction evidence="1 12">
        <text>1-(5-phospho-beta-D-ribosyl)-5-[(5-phospho-beta-D-ribosylamino)methylideneamino]imidazole-4-carboxamide = 5-[(5-phospho-1-deoxy-D-ribulos-1-ylimino)methylamino]-1-(5-phospho-beta-D-ribosyl)imidazole-4-carboxamide</text>
        <dbReference type="Rhea" id="RHEA:15469"/>
        <dbReference type="ChEBI" id="CHEBI:58435"/>
        <dbReference type="ChEBI" id="CHEBI:58525"/>
        <dbReference type="EC" id="5.3.1.16"/>
    </reaction>
</comment>
<reference evidence="13 14" key="1">
    <citation type="submission" date="2014-03" db="EMBL/GenBank/DDBJ databases">
        <title>The genome of Kluyveromyces dobzhanskii.</title>
        <authorList>
            <person name="Nystedt B."/>
            <person name="Astrom S."/>
        </authorList>
    </citation>
    <scope>NUCLEOTIDE SEQUENCE [LARGE SCALE GENOMIC DNA]</scope>
    <source>
        <strain evidence="13 14">CBS 2104</strain>
    </source>
</reference>
<dbReference type="InterPro" id="IPR044524">
    <property type="entry name" value="Isoase_HisA-like"/>
</dbReference>
<keyword evidence="12" id="KW-0963">Cytoplasm</keyword>
<dbReference type="GO" id="GO:0000162">
    <property type="term" value="P:L-tryptophan biosynthetic process"/>
    <property type="evidence" value="ECO:0007669"/>
    <property type="project" value="TreeGrafter"/>
</dbReference>
<evidence type="ECO:0000256" key="3">
    <source>
        <dbReference type="ARBA" id="ARBA00009667"/>
    </source>
</evidence>
<evidence type="ECO:0000256" key="5">
    <source>
        <dbReference type="ARBA" id="ARBA00018464"/>
    </source>
</evidence>
<dbReference type="InterPro" id="IPR011060">
    <property type="entry name" value="RibuloseP-bd_barrel"/>
</dbReference>
<comment type="subcellular location">
    <subcellularLocation>
        <location evidence="12">Cytoplasm</location>
    </subcellularLocation>
</comment>
<dbReference type="SUPFAM" id="SSF51366">
    <property type="entry name" value="Ribulose-phoshate binding barrel"/>
    <property type="match status" value="1"/>
</dbReference>
<dbReference type="EMBL" id="CCBQ010000027">
    <property type="protein sequence ID" value="CDO93972.1"/>
    <property type="molecule type" value="Genomic_DNA"/>
</dbReference>
<keyword evidence="7 11" id="KW-0368">Histidine biosynthesis</keyword>
<gene>
    <name evidence="13" type="ORF">KLDO_g2258</name>
</gene>
<keyword evidence="6 11" id="KW-0028">Amino-acid biosynthesis</keyword>
<dbReference type="InterPro" id="IPR011858">
    <property type="entry name" value="His6/HISN3"/>
</dbReference>
<dbReference type="EC" id="5.3.1.16" evidence="4 12"/>
<evidence type="ECO:0000256" key="9">
    <source>
        <dbReference type="ARBA" id="ARBA00030547"/>
    </source>
</evidence>
<accession>A0A0A8L4Z2</accession>